<evidence type="ECO:0000256" key="1">
    <source>
        <dbReference type="SAM" id="MobiDB-lite"/>
    </source>
</evidence>
<keyword evidence="4" id="KW-1185">Reference proteome</keyword>
<dbReference type="RefSeq" id="WP_168051192.1">
    <property type="nucleotide sequence ID" value="NZ_JAAOZT010000001.1"/>
</dbReference>
<evidence type="ECO:0000256" key="2">
    <source>
        <dbReference type="SAM" id="Phobius"/>
    </source>
</evidence>
<dbReference type="Proteomes" id="UP000571084">
    <property type="component" value="Unassembled WGS sequence"/>
</dbReference>
<dbReference type="EMBL" id="JACHHQ010000004">
    <property type="protein sequence ID" value="MBB5200476.1"/>
    <property type="molecule type" value="Genomic_DNA"/>
</dbReference>
<comment type="caution">
    <text evidence="3">The sequence shown here is derived from an EMBL/GenBank/DDBJ whole genome shotgun (WGS) entry which is preliminary data.</text>
</comment>
<protein>
    <submittedName>
        <fullName evidence="3">Uncharacterized protein</fullName>
    </submittedName>
</protein>
<keyword evidence="2" id="KW-0812">Transmembrane</keyword>
<accession>A0A840RU99</accession>
<feature type="transmembrane region" description="Helical" evidence="2">
    <location>
        <begin position="49"/>
        <end position="71"/>
    </location>
</feature>
<sequence>MNDNKQQHGIEDKFADSNVDNNTADEDNPMGHPEEQPTGTDGTPKFGRLLIVLILMVIVIGFITFASEWFYS</sequence>
<dbReference type="AlphaFoldDB" id="A0A840RU99"/>
<name>A0A840RU99_9BURK</name>
<proteinExistence type="predicted"/>
<evidence type="ECO:0000313" key="3">
    <source>
        <dbReference type="EMBL" id="MBB5200476.1"/>
    </source>
</evidence>
<keyword evidence="2" id="KW-1133">Transmembrane helix</keyword>
<feature type="region of interest" description="Disordered" evidence="1">
    <location>
        <begin position="1"/>
        <end position="43"/>
    </location>
</feature>
<keyword evidence="2" id="KW-0472">Membrane</keyword>
<feature type="compositionally biased region" description="Basic and acidic residues" evidence="1">
    <location>
        <begin position="1"/>
        <end position="15"/>
    </location>
</feature>
<reference evidence="3 4" key="1">
    <citation type="submission" date="2020-08" db="EMBL/GenBank/DDBJ databases">
        <title>Genomic Encyclopedia of Type Strains, Phase IV (KMG-IV): sequencing the most valuable type-strain genomes for metagenomic binning, comparative biology and taxonomic classification.</title>
        <authorList>
            <person name="Goeker M."/>
        </authorList>
    </citation>
    <scope>NUCLEOTIDE SEQUENCE [LARGE SCALE GENOMIC DNA]</scope>
    <source>
        <strain evidence="3 4">DSM 23240</strain>
    </source>
</reference>
<organism evidence="3 4">
    <name type="scientific">Glaciimonas immobilis</name>
    <dbReference type="NCBI Taxonomy" id="728004"/>
    <lineage>
        <taxon>Bacteria</taxon>
        <taxon>Pseudomonadati</taxon>
        <taxon>Pseudomonadota</taxon>
        <taxon>Betaproteobacteria</taxon>
        <taxon>Burkholderiales</taxon>
        <taxon>Oxalobacteraceae</taxon>
        <taxon>Glaciimonas</taxon>
    </lineage>
</organism>
<evidence type="ECO:0000313" key="4">
    <source>
        <dbReference type="Proteomes" id="UP000571084"/>
    </source>
</evidence>
<gene>
    <name evidence="3" type="ORF">HNR39_002311</name>
</gene>